<dbReference type="GO" id="GO:0006310">
    <property type="term" value="P:DNA recombination"/>
    <property type="evidence" value="ECO:0007669"/>
    <property type="project" value="UniProtKB-KW"/>
</dbReference>
<comment type="function">
    <text evidence="1">Involved in DNA recombination.</text>
</comment>
<dbReference type="AlphaFoldDB" id="A0A0G0RHC9"/>
<evidence type="ECO:0000256" key="3">
    <source>
        <dbReference type="ARBA" id="ARBA00023054"/>
    </source>
</evidence>
<evidence type="ECO:0000313" key="6">
    <source>
        <dbReference type="EMBL" id="KKR13072.1"/>
    </source>
</evidence>
<evidence type="ECO:0000313" key="7">
    <source>
        <dbReference type="Proteomes" id="UP000034665"/>
    </source>
</evidence>
<dbReference type="EMBL" id="LBWR01000001">
    <property type="protein sequence ID" value="KKR13072.1"/>
    <property type="molecule type" value="Genomic_DNA"/>
</dbReference>
<keyword evidence="3" id="KW-0175">Coiled coil</keyword>
<organism evidence="6 7">
    <name type="scientific">Candidatus Wolfebacteria bacterium GW2011_GWC2_39_22</name>
    <dbReference type="NCBI Taxonomy" id="1619013"/>
    <lineage>
        <taxon>Bacteria</taxon>
        <taxon>Candidatus Wolfeibacteriota</taxon>
    </lineage>
</organism>
<evidence type="ECO:0000256" key="4">
    <source>
        <dbReference type="ARBA" id="ARBA00023172"/>
    </source>
</evidence>
<keyword evidence="5" id="KW-0812">Transmembrane</keyword>
<keyword evidence="5" id="KW-0472">Membrane</keyword>
<dbReference type="Pfam" id="PF02646">
    <property type="entry name" value="RmuC"/>
    <property type="match status" value="1"/>
</dbReference>
<reference evidence="6 7" key="1">
    <citation type="journal article" date="2015" name="Nature">
        <title>rRNA introns, odd ribosomes, and small enigmatic genomes across a large radiation of phyla.</title>
        <authorList>
            <person name="Brown C.T."/>
            <person name="Hug L.A."/>
            <person name="Thomas B.C."/>
            <person name="Sharon I."/>
            <person name="Castelle C.J."/>
            <person name="Singh A."/>
            <person name="Wilkins M.J."/>
            <person name="Williams K.H."/>
            <person name="Banfield J.F."/>
        </authorList>
    </citation>
    <scope>NUCLEOTIDE SEQUENCE [LARGE SCALE GENOMIC DNA]</scope>
</reference>
<dbReference type="PANTHER" id="PTHR30563:SF0">
    <property type="entry name" value="DNA RECOMBINATION PROTEIN RMUC"/>
    <property type="match status" value="1"/>
</dbReference>
<proteinExistence type="inferred from homology"/>
<accession>A0A0G0RHC9</accession>
<sequence length="365" mass="41625">MNSTILILSLVVFAGVVISAVYFLLKKFAPQSEKKDDQSMMMLQSQINDIAKMLDTKLSHSREEMQTTFARSRDEMQTAVRTQFTESQKLVKDITEQIAQVQESNKQVFTIADQLKNLEKVLKNQKQRGNLGEASLELVMSNILPPTAYKIQYEFANKEKVDAAIITKDGMIPVDAKFSLDNYIRIIDETDETKKEELEKEFKNDLKKRIDETAKYIRPNEGTLPFAFMYIPAEGIYYDLLINEVGAVKVNTRSLIDYAYKEKNVIIVSPTTFAAYLQSVLYGFRAFKIEESAKEIRKRVEDLGKHIASYDMYMQKLGTTLGTTVNHYDAAYKELKKIDKDVVKITEGESLGIEPLAINKPQTGE</sequence>
<dbReference type="Proteomes" id="UP000034665">
    <property type="component" value="Unassembled WGS sequence"/>
</dbReference>
<gene>
    <name evidence="6" type="ORF">UT41_C0001G0616</name>
</gene>
<dbReference type="InterPro" id="IPR003798">
    <property type="entry name" value="DNA_recombination_RmuC"/>
</dbReference>
<evidence type="ECO:0000256" key="5">
    <source>
        <dbReference type="SAM" id="Phobius"/>
    </source>
</evidence>
<feature type="transmembrane region" description="Helical" evidence="5">
    <location>
        <begin position="6"/>
        <end position="25"/>
    </location>
</feature>
<dbReference type="STRING" id="1619013.UT41_C0001G0616"/>
<keyword evidence="5" id="KW-1133">Transmembrane helix</keyword>
<protein>
    <recommendedName>
        <fullName evidence="8">RmuC-domain protein</fullName>
    </recommendedName>
</protein>
<comment type="similarity">
    <text evidence="2">Belongs to the RmuC family.</text>
</comment>
<evidence type="ECO:0000256" key="1">
    <source>
        <dbReference type="ARBA" id="ARBA00003416"/>
    </source>
</evidence>
<evidence type="ECO:0000256" key="2">
    <source>
        <dbReference type="ARBA" id="ARBA00009840"/>
    </source>
</evidence>
<name>A0A0G0RHC9_9BACT</name>
<evidence type="ECO:0008006" key="8">
    <source>
        <dbReference type="Google" id="ProtNLM"/>
    </source>
</evidence>
<dbReference type="PANTHER" id="PTHR30563">
    <property type="entry name" value="DNA RECOMBINATION PROTEIN RMUC"/>
    <property type="match status" value="1"/>
</dbReference>
<comment type="caution">
    <text evidence="6">The sequence shown here is derived from an EMBL/GenBank/DDBJ whole genome shotgun (WGS) entry which is preliminary data.</text>
</comment>
<keyword evidence="4" id="KW-0233">DNA recombination</keyword>